<gene>
    <name evidence="11" type="ORF">FEZ53_04855</name>
</gene>
<comment type="caution">
    <text evidence="11">The sequence shown here is derived from an EMBL/GenBank/DDBJ whole genome shotgun (WGS) entry which is preliminary data.</text>
</comment>
<keyword evidence="3 9" id="KW-0479">Metal-binding</keyword>
<dbReference type="InterPro" id="IPR001261">
    <property type="entry name" value="ArgE/DapE_CS"/>
</dbReference>
<feature type="active site" description="Proton acceptor" evidence="8">
    <location>
        <position position="143"/>
    </location>
</feature>
<evidence type="ECO:0000256" key="2">
    <source>
        <dbReference type="ARBA" id="ARBA00022670"/>
    </source>
</evidence>
<dbReference type="SUPFAM" id="SSF53187">
    <property type="entry name" value="Zn-dependent exopeptidases"/>
    <property type="match status" value="1"/>
</dbReference>
<feature type="binding site" evidence="9">
    <location>
        <position position="167"/>
    </location>
    <ligand>
        <name>Zn(2+)</name>
        <dbReference type="ChEBI" id="CHEBI:29105"/>
        <label>1</label>
    </ligand>
</feature>
<evidence type="ECO:0000313" key="12">
    <source>
        <dbReference type="Proteomes" id="UP000307747"/>
    </source>
</evidence>
<keyword evidence="4 11" id="KW-0378">Hydrolase</keyword>
<evidence type="ECO:0000256" key="9">
    <source>
        <dbReference type="PIRSR" id="PIRSR001123-2"/>
    </source>
</evidence>
<comment type="cofactor">
    <cofactor evidence="9">
        <name>a divalent metal cation</name>
        <dbReference type="ChEBI" id="CHEBI:60240"/>
    </cofactor>
    <text evidence="9">Binds 2 divalent metal cations per subunit.</text>
</comment>
<dbReference type="Pfam" id="PF07687">
    <property type="entry name" value="M20_dimer"/>
    <property type="match status" value="1"/>
</dbReference>
<evidence type="ECO:0000313" key="11">
    <source>
        <dbReference type="EMBL" id="TLP91620.1"/>
    </source>
</evidence>
<dbReference type="InterPro" id="IPR036264">
    <property type="entry name" value="Bact_exopeptidase_dim_dom"/>
</dbReference>
<name>A0A5R9B5I5_STAXY</name>
<dbReference type="Pfam" id="PF01546">
    <property type="entry name" value="Peptidase_M20"/>
    <property type="match status" value="1"/>
</dbReference>
<dbReference type="GO" id="GO:0004177">
    <property type="term" value="F:aminopeptidase activity"/>
    <property type="evidence" value="ECO:0007669"/>
    <property type="project" value="UniProtKB-UniRule"/>
</dbReference>
<evidence type="ECO:0000256" key="6">
    <source>
        <dbReference type="ARBA" id="ARBA00023049"/>
    </source>
</evidence>
<feature type="binding site" evidence="9">
    <location>
        <position position="144"/>
    </location>
    <ligand>
        <name>Zn(2+)</name>
        <dbReference type="ChEBI" id="CHEBI:29105"/>
        <label>2</label>
    </ligand>
</feature>
<dbReference type="InterPro" id="IPR002933">
    <property type="entry name" value="Peptidase_M20"/>
</dbReference>
<dbReference type="InterPro" id="IPR010162">
    <property type="entry name" value="PepT-like"/>
</dbReference>
<evidence type="ECO:0000256" key="5">
    <source>
        <dbReference type="ARBA" id="ARBA00022833"/>
    </source>
</evidence>
<dbReference type="Gene3D" id="3.30.70.360">
    <property type="match status" value="1"/>
</dbReference>
<protein>
    <submittedName>
        <fullName evidence="11">M20/M25/M40 family metallo-hydrolase</fullName>
    </submittedName>
</protein>
<dbReference type="InterPro" id="IPR008007">
    <property type="entry name" value="Peptidase_M42"/>
</dbReference>
<feature type="domain" description="Peptidase M20 dimerisation" evidence="10">
    <location>
        <begin position="183"/>
        <end position="277"/>
    </location>
</feature>
<dbReference type="NCBIfam" id="TIGR01883">
    <property type="entry name" value="PepT-like"/>
    <property type="match status" value="1"/>
</dbReference>
<sequence>MINKQRLIDTFLELVQINSESGKEQAIQQFLKSKFETLGVTVEEDNASVNKCLGANNLVCTLKATENMDNVDKVYFTSHMDTVTPGVDIKPQIKDDGYIYSDGTTILGADDKAGLAAILELVQTIKDQELSHGQIQFVITAGEEIGLEGAKALDYTLLDADYGYAIDASVDVGKTVTHAPTQMKVNATIYGKTAHASTPNKGISAINIAAKAVSEMKLGQIDEFTTANIGRFEGGSATNIIADKVTLKAEARSHSESSIQAQVEHMKSVFEETAQRYDCTADVEIIKSYPGFEVANDALVTKVAKSSAVALGLAPEAVIASGGSDGNIINQIGIPTVILGVGYENIHTTDERMPISSLNLLTEQLIKIVEIISQKSLN</sequence>
<comment type="similarity">
    <text evidence="7">Belongs to the peptidase M42 family.</text>
</comment>
<feature type="binding site" evidence="9">
    <location>
        <position position="110"/>
    </location>
    <ligand>
        <name>Zn(2+)</name>
        <dbReference type="ChEBI" id="CHEBI:29105"/>
        <label>2</label>
    </ligand>
</feature>
<evidence type="ECO:0000256" key="8">
    <source>
        <dbReference type="PIRSR" id="PIRSR001123-1"/>
    </source>
</evidence>
<dbReference type="GO" id="GO:0006508">
    <property type="term" value="P:proteolysis"/>
    <property type="evidence" value="ECO:0007669"/>
    <property type="project" value="UniProtKB-KW"/>
</dbReference>
<dbReference type="PANTHER" id="PTHR42994:SF2">
    <property type="entry name" value="PEPTIDASE"/>
    <property type="match status" value="1"/>
</dbReference>
<evidence type="ECO:0000256" key="1">
    <source>
        <dbReference type="ARBA" id="ARBA00001947"/>
    </source>
</evidence>
<dbReference type="GO" id="GO:0046872">
    <property type="term" value="F:metal ion binding"/>
    <property type="evidence" value="ECO:0007669"/>
    <property type="project" value="UniProtKB-UniRule"/>
</dbReference>
<dbReference type="EMBL" id="VBTJ01000001">
    <property type="protein sequence ID" value="TLP91620.1"/>
    <property type="molecule type" value="Genomic_DNA"/>
</dbReference>
<dbReference type="AlphaFoldDB" id="A0A5R9B5I5"/>
<dbReference type="InterPro" id="IPR011650">
    <property type="entry name" value="Peptidase_M20_dimer"/>
</dbReference>
<proteinExistence type="inferred from homology"/>
<dbReference type="PIRSF" id="PIRSF001123">
    <property type="entry name" value="PepA_GA"/>
    <property type="match status" value="1"/>
</dbReference>
<dbReference type="PROSITE" id="PS00758">
    <property type="entry name" value="ARGE_DAPE_CPG2_1"/>
    <property type="match status" value="1"/>
</dbReference>
<dbReference type="OrthoDB" id="9776600at2"/>
<dbReference type="SUPFAM" id="SSF55031">
    <property type="entry name" value="Bacterial exopeptidase dimerisation domain"/>
    <property type="match status" value="1"/>
</dbReference>
<dbReference type="PROSITE" id="PS00759">
    <property type="entry name" value="ARGE_DAPE_CPG2_2"/>
    <property type="match status" value="1"/>
</dbReference>
<keyword evidence="6" id="KW-0482">Metalloprotease</keyword>
<keyword evidence="2" id="KW-0645">Protease</keyword>
<dbReference type="Proteomes" id="UP000307747">
    <property type="component" value="Unassembled WGS sequence"/>
</dbReference>
<dbReference type="Gene3D" id="3.40.630.10">
    <property type="entry name" value="Zn peptidases"/>
    <property type="match status" value="1"/>
</dbReference>
<reference evidence="11 12" key="1">
    <citation type="submission" date="2019-05" db="EMBL/GenBank/DDBJ databases">
        <title>The metagenome of a microbial culture collection derived from dairy environment covers the genomic content of the human microbiome.</title>
        <authorList>
            <person name="Roder T."/>
            <person name="Wuthrich D."/>
            <person name="Sattari Z."/>
            <person name="Von Ah U."/>
            <person name="Bar C."/>
            <person name="Ronchi F."/>
            <person name="Macpherson A.J."/>
            <person name="Ganal-Vonarburg S.C."/>
            <person name="Bruggmann R."/>
            <person name="Vergeres G."/>
        </authorList>
    </citation>
    <scope>NUCLEOTIDE SEQUENCE [LARGE SCALE GENOMIC DNA]</scope>
    <source>
        <strain evidence="11 12">FAM 20833</strain>
    </source>
</reference>
<evidence type="ECO:0000259" key="10">
    <source>
        <dbReference type="Pfam" id="PF07687"/>
    </source>
</evidence>
<feature type="binding site" evidence="9">
    <location>
        <position position="110"/>
    </location>
    <ligand>
        <name>Zn(2+)</name>
        <dbReference type="ChEBI" id="CHEBI:29105"/>
        <label>1</label>
    </ligand>
</feature>
<evidence type="ECO:0000256" key="3">
    <source>
        <dbReference type="ARBA" id="ARBA00022723"/>
    </source>
</evidence>
<accession>A0A5R9B5I5</accession>
<evidence type="ECO:0000256" key="4">
    <source>
        <dbReference type="ARBA" id="ARBA00022801"/>
    </source>
</evidence>
<dbReference type="PANTHER" id="PTHR42994">
    <property type="entry name" value="PEPTIDASE T"/>
    <property type="match status" value="1"/>
</dbReference>
<organism evidence="11 12">
    <name type="scientific">Staphylococcus xylosus</name>
    <dbReference type="NCBI Taxonomy" id="1288"/>
    <lineage>
        <taxon>Bacteria</taxon>
        <taxon>Bacillati</taxon>
        <taxon>Bacillota</taxon>
        <taxon>Bacilli</taxon>
        <taxon>Bacillales</taxon>
        <taxon>Staphylococcaceae</taxon>
        <taxon>Staphylococcus</taxon>
    </lineage>
</organism>
<dbReference type="GO" id="GO:0008237">
    <property type="term" value="F:metallopeptidase activity"/>
    <property type="evidence" value="ECO:0007669"/>
    <property type="project" value="UniProtKB-KW"/>
</dbReference>
<comment type="cofactor">
    <cofactor evidence="1">
        <name>Zn(2+)</name>
        <dbReference type="ChEBI" id="CHEBI:29105"/>
    </cofactor>
</comment>
<keyword evidence="5" id="KW-0862">Zinc</keyword>
<dbReference type="RefSeq" id="WP_119558126.1">
    <property type="nucleotide sequence ID" value="NZ_CABIVW010000016.1"/>
</dbReference>
<evidence type="ECO:0000256" key="7">
    <source>
        <dbReference type="PIRNR" id="PIRNR001123"/>
    </source>
</evidence>